<accession>A0A9P5XVL4</accession>
<sequence length="198" mass="21935">MISTRIPLSSSFLFFLLITSSNAQMNELPNLESPNLESEGKPWRIIIGVIFGIMFLIFLIMVCVRIRRRRMGHIGTYDIMPIGARPLKPNFGRPWRRHNNITPPPPQQQQSNFDSENNASYNTASGFGHNAPVHPSPIQEPYNPEHSRPTEDPTPPPPYGTGMEPANLEQGGSYTPPPTPPPPAHTTGHKGRIAGGRS</sequence>
<organism evidence="4 5">
    <name type="scientific">Collybia nuda</name>
    <dbReference type="NCBI Taxonomy" id="64659"/>
    <lineage>
        <taxon>Eukaryota</taxon>
        <taxon>Fungi</taxon>
        <taxon>Dikarya</taxon>
        <taxon>Basidiomycota</taxon>
        <taxon>Agaricomycotina</taxon>
        <taxon>Agaricomycetes</taxon>
        <taxon>Agaricomycetidae</taxon>
        <taxon>Agaricales</taxon>
        <taxon>Tricholomatineae</taxon>
        <taxon>Clitocybaceae</taxon>
        <taxon>Collybia</taxon>
    </lineage>
</organism>
<name>A0A9P5XVL4_9AGAR</name>
<evidence type="ECO:0000256" key="3">
    <source>
        <dbReference type="SAM" id="SignalP"/>
    </source>
</evidence>
<keyword evidence="2" id="KW-1133">Transmembrane helix</keyword>
<protein>
    <recommendedName>
        <fullName evidence="6">Transmembrane protein</fullName>
    </recommendedName>
</protein>
<evidence type="ECO:0000313" key="4">
    <source>
        <dbReference type="EMBL" id="KAF9457620.1"/>
    </source>
</evidence>
<evidence type="ECO:0000313" key="5">
    <source>
        <dbReference type="Proteomes" id="UP000807353"/>
    </source>
</evidence>
<feature type="region of interest" description="Disordered" evidence="1">
    <location>
        <begin position="90"/>
        <end position="198"/>
    </location>
</feature>
<feature type="transmembrane region" description="Helical" evidence="2">
    <location>
        <begin position="43"/>
        <end position="64"/>
    </location>
</feature>
<evidence type="ECO:0000256" key="2">
    <source>
        <dbReference type="SAM" id="Phobius"/>
    </source>
</evidence>
<keyword evidence="5" id="KW-1185">Reference proteome</keyword>
<keyword evidence="2" id="KW-0472">Membrane</keyword>
<feature type="compositionally biased region" description="Polar residues" evidence="1">
    <location>
        <begin position="111"/>
        <end position="125"/>
    </location>
</feature>
<feature type="chain" id="PRO_5040109161" description="Transmembrane protein" evidence="3">
    <location>
        <begin position="24"/>
        <end position="198"/>
    </location>
</feature>
<comment type="caution">
    <text evidence="4">The sequence shown here is derived from an EMBL/GenBank/DDBJ whole genome shotgun (WGS) entry which is preliminary data.</text>
</comment>
<proteinExistence type="predicted"/>
<evidence type="ECO:0008006" key="6">
    <source>
        <dbReference type="Google" id="ProtNLM"/>
    </source>
</evidence>
<feature type="compositionally biased region" description="Pro residues" evidence="1">
    <location>
        <begin position="175"/>
        <end position="184"/>
    </location>
</feature>
<dbReference type="EMBL" id="MU150364">
    <property type="protein sequence ID" value="KAF9457620.1"/>
    <property type="molecule type" value="Genomic_DNA"/>
</dbReference>
<evidence type="ECO:0000256" key="1">
    <source>
        <dbReference type="SAM" id="MobiDB-lite"/>
    </source>
</evidence>
<keyword evidence="2" id="KW-0812">Transmembrane</keyword>
<gene>
    <name evidence="4" type="ORF">BDZ94DRAFT_1301782</name>
</gene>
<reference evidence="4" key="1">
    <citation type="submission" date="2020-11" db="EMBL/GenBank/DDBJ databases">
        <authorList>
            <consortium name="DOE Joint Genome Institute"/>
            <person name="Ahrendt S."/>
            <person name="Riley R."/>
            <person name="Andreopoulos W."/>
            <person name="Labutti K."/>
            <person name="Pangilinan J."/>
            <person name="Ruiz-Duenas F.J."/>
            <person name="Barrasa J.M."/>
            <person name="Sanchez-Garcia M."/>
            <person name="Camarero S."/>
            <person name="Miyauchi S."/>
            <person name="Serrano A."/>
            <person name="Linde D."/>
            <person name="Babiker R."/>
            <person name="Drula E."/>
            <person name="Ayuso-Fernandez I."/>
            <person name="Pacheco R."/>
            <person name="Padilla G."/>
            <person name="Ferreira P."/>
            <person name="Barriuso J."/>
            <person name="Kellner H."/>
            <person name="Castanera R."/>
            <person name="Alfaro M."/>
            <person name="Ramirez L."/>
            <person name="Pisabarro A.G."/>
            <person name="Kuo A."/>
            <person name="Tritt A."/>
            <person name="Lipzen A."/>
            <person name="He G."/>
            <person name="Yan M."/>
            <person name="Ng V."/>
            <person name="Cullen D."/>
            <person name="Martin F."/>
            <person name="Rosso M.-N."/>
            <person name="Henrissat B."/>
            <person name="Hibbett D."/>
            <person name="Martinez A.T."/>
            <person name="Grigoriev I.V."/>
        </authorList>
    </citation>
    <scope>NUCLEOTIDE SEQUENCE</scope>
    <source>
        <strain evidence="4">CBS 247.69</strain>
    </source>
</reference>
<feature type="signal peptide" evidence="3">
    <location>
        <begin position="1"/>
        <end position="23"/>
    </location>
</feature>
<dbReference type="AlphaFoldDB" id="A0A9P5XVL4"/>
<keyword evidence="3" id="KW-0732">Signal</keyword>
<dbReference type="Proteomes" id="UP000807353">
    <property type="component" value="Unassembled WGS sequence"/>
</dbReference>